<proteinExistence type="predicted"/>
<name>A0ABD1WAR1_9LAMI</name>
<protein>
    <submittedName>
        <fullName evidence="1">NAC domain-containing protein 8</fullName>
    </submittedName>
</protein>
<dbReference type="AlphaFoldDB" id="A0ABD1WAR1"/>
<keyword evidence="2" id="KW-1185">Reference proteome</keyword>
<evidence type="ECO:0000313" key="1">
    <source>
        <dbReference type="EMBL" id="KAL2546651.1"/>
    </source>
</evidence>
<comment type="caution">
    <text evidence="1">The sequence shown here is derived from an EMBL/GenBank/DDBJ whole genome shotgun (WGS) entry which is preliminary data.</text>
</comment>
<organism evidence="1 2">
    <name type="scientific">Forsythia ovata</name>
    <dbReference type="NCBI Taxonomy" id="205694"/>
    <lineage>
        <taxon>Eukaryota</taxon>
        <taxon>Viridiplantae</taxon>
        <taxon>Streptophyta</taxon>
        <taxon>Embryophyta</taxon>
        <taxon>Tracheophyta</taxon>
        <taxon>Spermatophyta</taxon>
        <taxon>Magnoliopsida</taxon>
        <taxon>eudicotyledons</taxon>
        <taxon>Gunneridae</taxon>
        <taxon>Pentapetalae</taxon>
        <taxon>asterids</taxon>
        <taxon>lamiids</taxon>
        <taxon>Lamiales</taxon>
        <taxon>Oleaceae</taxon>
        <taxon>Forsythieae</taxon>
        <taxon>Forsythia</taxon>
    </lineage>
</organism>
<dbReference type="Proteomes" id="UP001604277">
    <property type="component" value="Unassembled WGS sequence"/>
</dbReference>
<evidence type="ECO:0000313" key="2">
    <source>
        <dbReference type="Proteomes" id="UP001604277"/>
    </source>
</evidence>
<dbReference type="EMBL" id="JBFOLJ010000004">
    <property type="protein sequence ID" value="KAL2546651.1"/>
    <property type="molecule type" value="Genomic_DNA"/>
</dbReference>
<accession>A0ABD1WAR1</accession>
<reference evidence="2" key="1">
    <citation type="submission" date="2024-07" db="EMBL/GenBank/DDBJ databases">
        <title>Two chromosome-level genome assemblies of Korean endemic species Abeliophyllum distichum and Forsythia ovata (Oleaceae).</title>
        <authorList>
            <person name="Jang H."/>
        </authorList>
    </citation>
    <scope>NUCLEOTIDE SEQUENCE [LARGE SCALE GENOMIC DNA]</scope>
</reference>
<sequence length="142" mass="15723">MGKCGSTTRKWFQFLEKSANKPIQPFLVAVKMDVKENGEEQNCKARISDYTRLAPDDLKKDLEECQDLVLDPANIELDTPLDFQLSQLANNSEFSVLMLGTNLELQVDHGDPTNGVALHSIQNDPNDSSVAKQCKDLLASGN</sequence>
<gene>
    <name evidence="1" type="ORF">Fot_15884</name>
</gene>